<sequence length="291" mass="31787">MAAVVDGVSAAPISGSCTSVNTVCSDSDHPVSLSSSASSASLQDGHSSFGSNGTLVPNTSALSYPPPLGCDISLDLTPVSHTKAPLGEGNTRRGNLTMDVPRGVPWSPPPIPQTKEPLAKLSHVDRVMKEIIETERAFVRDLKSIVEDYLGCIIDSEELPLQPDEVNTLFCNIEDIYQFNSWGPTPEHAVPGTQLKEGNNLQKTSLEGHLETDLEGHLETYLEGHLETDLEGHLETDLEEHLKMYLEGHLETDLEGHLETDLEGHLETYLEGHLETYLEGHLETDLKYQNS</sequence>
<dbReference type="InterPro" id="IPR000219">
    <property type="entry name" value="DH_dom"/>
</dbReference>
<reference evidence="3 4" key="1">
    <citation type="journal article" date="2018" name="Nat. Ecol. Evol.">
        <title>Shark genomes provide insights into elasmobranch evolution and the origin of vertebrates.</title>
        <authorList>
            <person name="Hara Y"/>
            <person name="Yamaguchi K"/>
            <person name="Onimaru K"/>
            <person name="Kadota M"/>
            <person name="Koyanagi M"/>
            <person name="Keeley SD"/>
            <person name="Tatsumi K"/>
            <person name="Tanaka K"/>
            <person name="Motone F"/>
            <person name="Kageyama Y"/>
            <person name="Nozu R"/>
            <person name="Adachi N"/>
            <person name="Nishimura O"/>
            <person name="Nakagawa R"/>
            <person name="Tanegashima C"/>
            <person name="Kiyatake I"/>
            <person name="Matsumoto R"/>
            <person name="Murakumo K"/>
            <person name="Nishida K"/>
            <person name="Terakita A"/>
            <person name="Kuratani S"/>
            <person name="Sato K"/>
            <person name="Hyodo S Kuraku.S."/>
        </authorList>
    </citation>
    <scope>NUCLEOTIDE SEQUENCE [LARGE SCALE GENOMIC DNA]</scope>
</reference>
<dbReference type="Pfam" id="PF00621">
    <property type="entry name" value="RhoGEF"/>
    <property type="match status" value="1"/>
</dbReference>
<gene>
    <name evidence="3" type="ORF">chiPu_0021808</name>
</gene>
<keyword evidence="4" id="KW-1185">Reference proteome</keyword>
<proteinExistence type="predicted"/>
<dbReference type="Proteomes" id="UP000287033">
    <property type="component" value="Unassembled WGS sequence"/>
</dbReference>
<dbReference type="PROSITE" id="PS50010">
    <property type="entry name" value="DH_2"/>
    <property type="match status" value="1"/>
</dbReference>
<evidence type="ECO:0000256" key="1">
    <source>
        <dbReference type="SAM" id="MobiDB-lite"/>
    </source>
</evidence>
<dbReference type="InterPro" id="IPR035899">
    <property type="entry name" value="DBL_dom_sf"/>
</dbReference>
<feature type="compositionally biased region" description="Low complexity" evidence="1">
    <location>
        <begin position="30"/>
        <end position="47"/>
    </location>
</feature>
<dbReference type="GO" id="GO:0005085">
    <property type="term" value="F:guanyl-nucleotide exchange factor activity"/>
    <property type="evidence" value="ECO:0007669"/>
    <property type="project" value="InterPro"/>
</dbReference>
<dbReference type="GO" id="GO:0030833">
    <property type="term" value="P:regulation of actin filament polymerization"/>
    <property type="evidence" value="ECO:0007669"/>
    <property type="project" value="TreeGrafter"/>
</dbReference>
<dbReference type="GO" id="GO:0031267">
    <property type="term" value="F:small GTPase binding"/>
    <property type="evidence" value="ECO:0007669"/>
    <property type="project" value="TreeGrafter"/>
</dbReference>
<feature type="region of interest" description="Disordered" evidence="1">
    <location>
        <begin position="28"/>
        <end position="47"/>
    </location>
</feature>
<evidence type="ECO:0000313" key="4">
    <source>
        <dbReference type="Proteomes" id="UP000287033"/>
    </source>
</evidence>
<evidence type="ECO:0000259" key="2">
    <source>
        <dbReference type="PROSITE" id="PS50010"/>
    </source>
</evidence>
<dbReference type="STRING" id="137246.A0A401RMK9"/>
<name>A0A401RMK9_CHIPU</name>
<organism evidence="3 4">
    <name type="scientific">Chiloscyllium punctatum</name>
    <name type="common">Brownbanded bambooshark</name>
    <name type="synonym">Hemiscyllium punctatum</name>
    <dbReference type="NCBI Taxonomy" id="137246"/>
    <lineage>
        <taxon>Eukaryota</taxon>
        <taxon>Metazoa</taxon>
        <taxon>Chordata</taxon>
        <taxon>Craniata</taxon>
        <taxon>Vertebrata</taxon>
        <taxon>Chondrichthyes</taxon>
        <taxon>Elasmobranchii</taxon>
        <taxon>Galeomorphii</taxon>
        <taxon>Galeoidea</taxon>
        <taxon>Orectolobiformes</taxon>
        <taxon>Hemiscylliidae</taxon>
        <taxon>Chiloscyllium</taxon>
    </lineage>
</organism>
<dbReference type="SUPFAM" id="SSF48065">
    <property type="entry name" value="DBL homology domain (DH-domain)"/>
    <property type="match status" value="1"/>
</dbReference>
<dbReference type="PANTHER" id="PTHR45924">
    <property type="entry name" value="FI17866P1"/>
    <property type="match status" value="1"/>
</dbReference>
<comment type="caution">
    <text evidence="3">The sequence shown here is derived from an EMBL/GenBank/DDBJ whole genome shotgun (WGS) entry which is preliminary data.</text>
</comment>
<dbReference type="PANTHER" id="PTHR45924:SF3">
    <property type="entry name" value="PLECKSTRIN HOMOLOGY DOMAIN-CONTAINING FAMILY G MEMBER 2"/>
    <property type="match status" value="1"/>
</dbReference>
<accession>A0A401RMK9</accession>
<dbReference type="AlphaFoldDB" id="A0A401RMK9"/>
<feature type="domain" description="DH" evidence="2">
    <location>
        <begin position="123"/>
        <end position="180"/>
    </location>
</feature>
<dbReference type="Gene3D" id="1.20.900.10">
    <property type="entry name" value="Dbl homology (DH) domain"/>
    <property type="match status" value="1"/>
</dbReference>
<dbReference type="OrthoDB" id="1594986at2759"/>
<evidence type="ECO:0000313" key="3">
    <source>
        <dbReference type="EMBL" id="GCC19330.1"/>
    </source>
</evidence>
<dbReference type="EMBL" id="BEZZ01004882">
    <property type="protein sequence ID" value="GCC19330.1"/>
    <property type="molecule type" value="Genomic_DNA"/>
</dbReference>
<protein>
    <recommendedName>
        <fullName evidence="2">DH domain-containing protein</fullName>
    </recommendedName>
</protein>